<protein>
    <submittedName>
        <fullName evidence="1">Uncharacterized protein</fullName>
    </submittedName>
</protein>
<sequence length="203" mass="22007">MKARFRCYQLVYSASAAGLEAKGVFIIRASGFVALSRPPLSTPTGTARDASSKIAKGQGIVNHKDDDKCVCPPCLEIWYQKMKSAVFLSLSVSAVVQYINGQSSAAHGPSAILIPHPAHLTPPTTTPPHVLSAHSSRAKFVHSARKSNVRCSLESENVVLLWKTRRLLSLRPGLSQATRKCSNDTIRSRETEARLVVALGIYV</sequence>
<evidence type="ECO:0000313" key="1">
    <source>
        <dbReference type="EMBL" id="KDR74339.1"/>
    </source>
</evidence>
<accession>A0A067T325</accession>
<gene>
    <name evidence="1" type="ORF">GALMADRAFT_579140</name>
</gene>
<keyword evidence="2" id="KW-1185">Reference proteome</keyword>
<dbReference type="Proteomes" id="UP000027222">
    <property type="component" value="Unassembled WGS sequence"/>
</dbReference>
<evidence type="ECO:0000313" key="2">
    <source>
        <dbReference type="Proteomes" id="UP000027222"/>
    </source>
</evidence>
<dbReference type="AlphaFoldDB" id="A0A067T325"/>
<name>A0A067T325_GALM3</name>
<dbReference type="HOGENOM" id="CLU_1349010_0_0_1"/>
<organism evidence="1 2">
    <name type="scientific">Galerina marginata (strain CBS 339.88)</name>
    <dbReference type="NCBI Taxonomy" id="685588"/>
    <lineage>
        <taxon>Eukaryota</taxon>
        <taxon>Fungi</taxon>
        <taxon>Dikarya</taxon>
        <taxon>Basidiomycota</taxon>
        <taxon>Agaricomycotina</taxon>
        <taxon>Agaricomycetes</taxon>
        <taxon>Agaricomycetidae</taxon>
        <taxon>Agaricales</taxon>
        <taxon>Agaricineae</taxon>
        <taxon>Strophariaceae</taxon>
        <taxon>Galerina</taxon>
    </lineage>
</organism>
<dbReference type="EMBL" id="KL142383">
    <property type="protein sequence ID" value="KDR74339.1"/>
    <property type="molecule type" value="Genomic_DNA"/>
</dbReference>
<proteinExistence type="predicted"/>
<reference evidence="2" key="1">
    <citation type="journal article" date="2014" name="Proc. Natl. Acad. Sci. U.S.A.">
        <title>Extensive sampling of basidiomycete genomes demonstrates inadequacy of the white-rot/brown-rot paradigm for wood decay fungi.</title>
        <authorList>
            <person name="Riley R."/>
            <person name="Salamov A.A."/>
            <person name="Brown D.W."/>
            <person name="Nagy L.G."/>
            <person name="Floudas D."/>
            <person name="Held B.W."/>
            <person name="Levasseur A."/>
            <person name="Lombard V."/>
            <person name="Morin E."/>
            <person name="Otillar R."/>
            <person name="Lindquist E.A."/>
            <person name="Sun H."/>
            <person name="LaButti K.M."/>
            <person name="Schmutz J."/>
            <person name="Jabbour D."/>
            <person name="Luo H."/>
            <person name="Baker S.E."/>
            <person name="Pisabarro A.G."/>
            <person name="Walton J.D."/>
            <person name="Blanchette R.A."/>
            <person name="Henrissat B."/>
            <person name="Martin F."/>
            <person name="Cullen D."/>
            <person name="Hibbett D.S."/>
            <person name="Grigoriev I.V."/>
        </authorList>
    </citation>
    <scope>NUCLEOTIDE SEQUENCE [LARGE SCALE GENOMIC DNA]</scope>
    <source>
        <strain evidence="2">CBS 339.88</strain>
    </source>
</reference>